<comment type="caution">
    <text evidence="2">The sequence shown here is derived from an EMBL/GenBank/DDBJ whole genome shotgun (WGS) entry which is preliminary data.</text>
</comment>
<feature type="region of interest" description="Disordered" evidence="1">
    <location>
        <begin position="32"/>
        <end position="51"/>
    </location>
</feature>
<keyword evidence="3" id="KW-1185">Reference proteome</keyword>
<evidence type="ECO:0000313" key="3">
    <source>
        <dbReference type="Proteomes" id="UP000036367"/>
    </source>
</evidence>
<dbReference type="STRING" id="595434.RISK_004807"/>
<sequence>MARNRKLVRKRRHIRCHIRRTTISGVRKHLLLERYKQQQPKPKRQERGNGS</sequence>
<evidence type="ECO:0000256" key="1">
    <source>
        <dbReference type="SAM" id="MobiDB-lite"/>
    </source>
</evidence>
<accession>A0A0J1B9G0</accession>
<dbReference type="Proteomes" id="UP000036367">
    <property type="component" value="Unassembled WGS sequence"/>
</dbReference>
<name>A0A0J1B9G0_RHOIS</name>
<evidence type="ECO:0000313" key="2">
    <source>
        <dbReference type="EMBL" id="KLU03178.1"/>
    </source>
</evidence>
<protein>
    <submittedName>
        <fullName evidence="2">Uncharacterized protein</fullName>
    </submittedName>
</protein>
<reference evidence="2" key="1">
    <citation type="submission" date="2015-05" db="EMBL/GenBank/DDBJ databases">
        <title>Permanent draft genome of Rhodopirellula islandicus K833.</title>
        <authorList>
            <person name="Kizina J."/>
            <person name="Richter M."/>
            <person name="Glockner F.O."/>
            <person name="Harder J."/>
        </authorList>
    </citation>
    <scope>NUCLEOTIDE SEQUENCE [LARGE SCALE GENOMIC DNA]</scope>
    <source>
        <strain evidence="2">K833</strain>
    </source>
</reference>
<gene>
    <name evidence="2" type="ORF">RISK_004807</name>
</gene>
<dbReference type="AlphaFoldDB" id="A0A0J1B9G0"/>
<organism evidence="2 3">
    <name type="scientific">Rhodopirellula islandica</name>
    <dbReference type="NCBI Taxonomy" id="595434"/>
    <lineage>
        <taxon>Bacteria</taxon>
        <taxon>Pseudomonadati</taxon>
        <taxon>Planctomycetota</taxon>
        <taxon>Planctomycetia</taxon>
        <taxon>Pirellulales</taxon>
        <taxon>Pirellulaceae</taxon>
        <taxon>Rhodopirellula</taxon>
    </lineage>
</organism>
<dbReference type="EMBL" id="LECT01000040">
    <property type="protein sequence ID" value="KLU03178.1"/>
    <property type="molecule type" value="Genomic_DNA"/>
</dbReference>
<proteinExistence type="predicted"/>